<evidence type="ECO:0000313" key="8">
    <source>
        <dbReference type="EMBL" id="MDG5974403.1"/>
    </source>
</evidence>
<evidence type="ECO:0000256" key="4">
    <source>
        <dbReference type="ARBA" id="ARBA00022989"/>
    </source>
</evidence>
<organism evidence="8 9">
    <name type="scientific">Hydrogenophaga taeniospiralis CCUG 15921</name>
    <dbReference type="NCBI Taxonomy" id="1281780"/>
    <lineage>
        <taxon>Bacteria</taxon>
        <taxon>Pseudomonadati</taxon>
        <taxon>Pseudomonadota</taxon>
        <taxon>Betaproteobacteria</taxon>
        <taxon>Burkholderiales</taxon>
        <taxon>Comamonadaceae</taxon>
        <taxon>Hydrogenophaga</taxon>
    </lineage>
</organism>
<feature type="transmembrane region" description="Helical" evidence="6">
    <location>
        <begin position="366"/>
        <end position="387"/>
    </location>
</feature>
<feature type="transmembrane region" description="Helical" evidence="6">
    <location>
        <begin position="253"/>
        <end position="274"/>
    </location>
</feature>
<dbReference type="GO" id="GO:0016020">
    <property type="term" value="C:membrane"/>
    <property type="evidence" value="ECO:0007669"/>
    <property type="project" value="UniProtKB-SubCell"/>
</dbReference>
<dbReference type="PANTHER" id="PTHR12778:SF10">
    <property type="entry name" value="MAJOR FACILITATOR SUPERFAMILY DOMAIN-CONTAINING PROTEIN 3"/>
    <property type="match status" value="1"/>
</dbReference>
<protein>
    <submittedName>
        <fullName evidence="8">Muropeptide permease ampG</fullName>
    </submittedName>
</protein>
<evidence type="ECO:0000256" key="1">
    <source>
        <dbReference type="ARBA" id="ARBA00004141"/>
    </source>
</evidence>
<comment type="caution">
    <text evidence="8">The sequence shown here is derived from an EMBL/GenBank/DDBJ whole genome shotgun (WGS) entry which is preliminary data.</text>
</comment>
<gene>
    <name evidence="8" type="ORF">H010_04012</name>
</gene>
<dbReference type="GO" id="GO:0022857">
    <property type="term" value="F:transmembrane transporter activity"/>
    <property type="evidence" value="ECO:0007669"/>
    <property type="project" value="InterPro"/>
</dbReference>
<evidence type="ECO:0000256" key="3">
    <source>
        <dbReference type="ARBA" id="ARBA00022692"/>
    </source>
</evidence>
<dbReference type="Proteomes" id="UP001152876">
    <property type="component" value="Unassembled WGS sequence"/>
</dbReference>
<dbReference type="SUPFAM" id="SSF103473">
    <property type="entry name" value="MFS general substrate transporter"/>
    <property type="match status" value="1"/>
</dbReference>
<dbReference type="NCBIfam" id="TIGR00901">
    <property type="entry name" value="2A0125"/>
    <property type="match status" value="1"/>
</dbReference>
<evidence type="ECO:0000256" key="2">
    <source>
        <dbReference type="ARBA" id="ARBA00022448"/>
    </source>
</evidence>
<dbReference type="EMBL" id="AOGK01000002">
    <property type="protein sequence ID" value="MDG5974403.1"/>
    <property type="molecule type" value="Genomic_DNA"/>
</dbReference>
<keyword evidence="4 6" id="KW-1133">Transmembrane helix</keyword>
<feature type="transmembrane region" description="Helical" evidence="6">
    <location>
        <begin position="136"/>
        <end position="158"/>
    </location>
</feature>
<keyword evidence="2" id="KW-0813">Transport</keyword>
<evidence type="ECO:0000313" key="9">
    <source>
        <dbReference type="Proteomes" id="UP001152876"/>
    </source>
</evidence>
<feature type="transmembrane region" description="Helical" evidence="6">
    <location>
        <begin position="102"/>
        <end position="124"/>
    </location>
</feature>
<dbReference type="AlphaFoldDB" id="A0A9X4SAN4"/>
<keyword evidence="5 6" id="KW-0472">Membrane</keyword>
<keyword evidence="9" id="KW-1185">Reference proteome</keyword>
<dbReference type="InterPro" id="IPR020846">
    <property type="entry name" value="MFS_dom"/>
</dbReference>
<dbReference type="Gene3D" id="1.20.1250.20">
    <property type="entry name" value="MFS general substrate transporter like domains"/>
    <property type="match status" value="2"/>
</dbReference>
<proteinExistence type="predicted"/>
<feature type="transmembrane region" description="Helical" evidence="6">
    <location>
        <begin position="216"/>
        <end position="233"/>
    </location>
</feature>
<evidence type="ECO:0000259" key="7">
    <source>
        <dbReference type="PROSITE" id="PS50850"/>
    </source>
</evidence>
<dbReference type="InterPro" id="IPR004752">
    <property type="entry name" value="AmpG_permease/AT-1"/>
</dbReference>
<dbReference type="InterPro" id="IPR036259">
    <property type="entry name" value="MFS_trans_sf"/>
</dbReference>
<comment type="subcellular location">
    <subcellularLocation>
        <location evidence="1">Membrane</location>
        <topology evidence="1">Multi-pass membrane protein</topology>
    </subcellularLocation>
</comment>
<sequence length="485" mass="51632">MTMLFLGFAAGLPILLIFSSLSLWLVEAGVERAAVTFFSWAALGYSFKFIWAPLVDRMPLPLLTRWLGRRRAYLLLAQLGVIVAIVGMASTDPASGPTSLTAMALFAVLLGFMSATQDIVIDAYRIEVAPPERQGVLSSAYIAGYRIGMIVAGAGALFLASHWGSAREAYVYAAWQQAYLVMALAMGVGVLTTLLIREPVVAEREPQPSGAHARLLAVFLCAVLGFVGVFWSWGQWLSPAEPGPLLGLLVEALRMGAALASAFGVGALMVHAGLASREQARETWVLPVLDFFRRYGAHTAWLLLALIGLYRISDIVLGVISNVFYQDMGFSKTEIAYAVKTFGVVVAIAGGFVGGLLTTRIGVMRSLFWGAVLAALTNLGFVALAFAGHDVQLMYAVVAADNLAAGFASAAFVAFLSSLTSVSFTAVQYAIFSSLMTLLPKTLGGYSGGMVDALGYPGFFMLTTLMGLPVLVLVVLSKRLLPVGR</sequence>
<feature type="transmembrane region" description="Helical" evidence="6">
    <location>
        <begin position="337"/>
        <end position="359"/>
    </location>
</feature>
<feature type="transmembrane region" description="Helical" evidence="6">
    <location>
        <begin position="178"/>
        <end position="196"/>
    </location>
</feature>
<dbReference type="InterPro" id="IPR011701">
    <property type="entry name" value="MFS"/>
</dbReference>
<dbReference type="PROSITE" id="PS50850">
    <property type="entry name" value="MFS"/>
    <property type="match status" value="1"/>
</dbReference>
<feature type="domain" description="Major facilitator superfamily (MFS) profile" evidence="7">
    <location>
        <begin position="1"/>
        <end position="481"/>
    </location>
</feature>
<feature type="transmembrane region" description="Helical" evidence="6">
    <location>
        <begin position="459"/>
        <end position="476"/>
    </location>
</feature>
<evidence type="ECO:0000256" key="5">
    <source>
        <dbReference type="ARBA" id="ARBA00023136"/>
    </source>
</evidence>
<accession>A0A9X4SAN4</accession>
<feature type="transmembrane region" description="Helical" evidence="6">
    <location>
        <begin position="72"/>
        <end position="90"/>
    </location>
</feature>
<evidence type="ECO:0000256" key="6">
    <source>
        <dbReference type="SAM" id="Phobius"/>
    </source>
</evidence>
<dbReference type="PANTHER" id="PTHR12778">
    <property type="entry name" value="SOLUTE CARRIER FAMILY 33 ACETYL-COA TRANSPORTER -RELATED"/>
    <property type="match status" value="1"/>
</dbReference>
<name>A0A9X4SAN4_9BURK</name>
<feature type="transmembrane region" description="Helical" evidence="6">
    <location>
        <begin position="301"/>
        <end position="325"/>
    </location>
</feature>
<feature type="transmembrane region" description="Helical" evidence="6">
    <location>
        <begin position="422"/>
        <end position="439"/>
    </location>
</feature>
<keyword evidence="3 6" id="KW-0812">Transmembrane</keyword>
<feature type="transmembrane region" description="Helical" evidence="6">
    <location>
        <begin position="393"/>
        <end position="415"/>
    </location>
</feature>
<reference evidence="8" key="1">
    <citation type="submission" date="2013-01" db="EMBL/GenBank/DDBJ databases">
        <title>Genome draft of Hydrogenophaga taeniospiralis 2K1.</title>
        <authorList>
            <person name="Gomila M."/>
            <person name="Lalucat J."/>
        </authorList>
    </citation>
    <scope>NUCLEOTIDE SEQUENCE</scope>
    <source>
        <strain evidence="8">CCUG 15921</strain>
    </source>
</reference>
<dbReference type="Pfam" id="PF07690">
    <property type="entry name" value="MFS_1"/>
    <property type="match status" value="1"/>
</dbReference>